<feature type="transmembrane region" description="Helical" evidence="2">
    <location>
        <begin position="313"/>
        <end position="341"/>
    </location>
</feature>
<feature type="transmembrane region" description="Helical" evidence="2">
    <location>
        <begin position="238"/>
        <end position="264"/>
    </location>
</feature>
<gene>
    <name evidence="3" type="ORF">B0H16DRAFT_1886790</name>
</gene>
<keyword evidence="2" id="KW-1133">Transmembrane helix</keyword>
<name>A0AAD7J120_9AGAR</name>
<feature type="transmembrane region" description="Helical" evidence="2">
    <location>
        <begin position="205"/>
        <end position="226"/>
    </location>
</feature>
<dbReference type="EMBL" id="JARKIB010000054">
    <property type="protein sequence ID" value="KAJ7753715.1"/>
    <property type="molecule type" value="Genomic_DNA"/>
</dbReference>
<evidence type="ECO:0000256" key="2">
    <source>
        <dbReference type="SAM" id="Phobius"/>
    </source>
</evidence>
<feature type="transmembrane region" description="Helical" evidence="2">
    <location>
        <begin position="347"/>
        <end position="369"/>
    </location>
</feature>
<proteinExistence type="predicted"/>
<sequence>MLSTVLAGFSDSVKNGLSATRTTEIILFPTKSVLSNSNISNPYVAAMGYATVILIALFLILRAKGFSSTLPCSPGPPPPPTPPSPEYPVPSASKLSPGGASPTHSHSGMGSEPPSPPPDPGSDSADDTPRRSPWWLLLLLVVLAAGSYLYFTRNLDSSVVLAKTLGSQIASTMEQCLLGISYVRTAAVSAISTASIYISRHGWHIAKILLLGLATHGVCFVVFVTIQRSRPFVRLLFTVLRAPIWSCSVSMVAIGSLPHLSWIMWMASYSSSLVSGPNLTARQIHWSVLVVLSQLSSRAASHFVELSTILGIIILHSPAICLQVVLLLFCGLHSVVVALMLDRVPPLIYLAFFVFVMAGITTTSSIWAVGCHYIRLHPSLKPLVWESFYCGYSRDQMHGLFGLFVERYRDWKDAQIEECLEFSSGFINRLLTTFKSLLEIWNDLPLSQKLLIAAPAIIFYGYLYIMPVARSIGGTVMKTRDALFATSQFSCLRHLYKHIPLSTLLAMLSPSYTHLPAPYYTPAGLAQVVTTYTRRQYGRRFIPLLALLKSSIDLYPPAVRPPYYTPAGFAQVV</sequence>
<accession>A0AAD7J120</accession>
<keyword evidence="2" id="KW-0812">Transmembrane</keyword>
<feature type="transmembrane region" description="Helical" evidence="2">
    <location>
        <begin position="134"/>
        <end position="151"/>
    </location>
</feature>
<protein>
    <submittedName>
        <fullName evidence="3">Uncharacterized protein</fullName>
    </submittedName>
</protein>
<comment type="caution">
    <text evidence="3">The sequence shown here is derived from an EMBL/GenBank/DDBJ whole genome shotgun (WGS) entry which is preliminary data.</text>
</comment>
<keyword evidence="4" id="KW-1185">Reference proteome</keyword>
<feature type="region of interest" description="Disordered" evidence="1">
    <location>
        <begin position="70"/>
        <end position="127"/>
    </location>
</feature>
<dbReference type="AlphaFoldDB" id="A0AAD7J120"/>
<feature type="transmembrane region" description="Helical" evidence="2">
    <location>
        <begin position="43"/>
        <end position="61"/>
    </location>
</feature>
<feature type="compositionally biased region" description="Pro residues" evidence="1">
    <location>
        <begin position="73"/>
        <end position="88"/>
    </location>
</feature>
<evidence type="ECO:0000313" key="4">
    <source>
        <dbReference type="Proteomes" id="UP001215598"/>
    </source>
</evidence>
<evidence type="ECO:0000313" key="3">
    <source>
        <dbReference type="EMBL" id="KAJ7753715.1"/>
    </source>
</evidence>
<organism evidence="3 4">
    <name type="scientific">Mycena metata</name>
    <dbReference type="NCBI Taxonomy" id="1033252"/>
    <lineage>
        <taxon>Eukaryota</taxon>
        <taxon>Fungi</taxon>
        <taxon>Dikarya</taxon>
        <taxon>Basidiomycota</taxon>
        <taxon>Agaricomycotina</taxon>
        <taxon>Agaricomycetes</taxon>
        <taxon>Agaricomycetidae</taxon>
        <taxon>Agaricales</taxon>
        <taxon>Marasmiineae</taxon>
        <taxon>Mycenaceae</taxon>
        <taxon>Mycena</taxon>
    </lineage>
</organism>
<dbReference type="Proteomes" id="UP001215598">
    <property type="component" value="Unassembled WGS sequence"/>
</dbReference>
<reference evidence="3" key="1">
    <citation type="submission" date="2023-03" db="EMBL/GenBank/DDBJ databases">
        <title>Massive genome expansion in bonnet fungi (Mycena s.s.) driven by repeated elements and novel gene families across ecological guilds.</title>
        <authorList>
            <consortium name="Lawrence Berkeley National Laboratory"/>
            <person name="Harder C.B."/>
            <person name="Miyauchi S."/>
            <person name="Viragh M."/>
            <person name="Kuo A."/>
            <person name="Thoen E."/>
            <person name="Andreopoulos B."/>
            <person name="Lu D."/>
            <person name="Skrede I."/>
            <person name="Drula E."/>
            <person name="Henrissat B."/>
            <person name="Morin E."/>
            <person name="Kohler A."/>
            <person name="Barry K."/>
            <person name="LaButti K."/>
            <person name="Morin E."/>
            <person name="Salamov A."/>
            <person name="Lipzen A."/>
            <person name="Mereny Z."/>
            <person name="Hegedus B."/>
            <person name="Baldrian P."/>
            <person name="Stursova M."/>
            <person name="Weitz H."/>
            <person name="Taylor A."/>
            <person name="Grigoriev I.V."/>
            <person name="Nagy L.G."/>
            <person name="Martin F."/>
            <person name="Kauserud H."/>
        </authorList>
    </citation>
    <scope>NUCLEOTIDE SEQUENCE</scope>
    <source>
        <strain evidence="3">CBHHK182m</strain>
    </source>
</reference>
<evidence type="ECO:0000256" key="1">
    <source>
        <dbReference type="SAM" id="MobiDB-lite"/>
    </source>
</evidence>
<feature type="transmembrane region" description="Helical" evidence="2">
    <location>
        <begin position="450"/>
        <end position="469"/>
    </location>
</feature>
<keyword evidence="2" id="KW-0472">Membrane</keyword>